<dbReference type="SUPFAM" id="SSF56037">
    <property type="entry name" value="PheT/TilS domain"/>
    <property type="match status" value="1"/>
</dbReference>
<evidence type="ECO:0000313" key="21">
    <source>
        <dbReference type="Proteomes" id="UP001500920"/>
    </source>
</evidence>
<evidence type="ECO:0000256" key="2">
    <source>
        <dbReference type="ARBA" id="ARBA00008653"/>
    </source>
</evidence>
<dbReference type="PANTHER" id="PTHR10947">
    <property type="entry name" value="PHENYLALANYL-TRNA SYNTHETASE BETA CHAIN AND LEUCINE-RICH REPEAT-CONTAINING PROTEIN 47"/>
    <property type="match status" value="1"/>
</dbReference>
<dbReference type="Gene3D" id="3.30.70.380">
    <property type="entry name" value="Ferrodoxin-fold anticodon-binding domain"/>
    <property type="match status" value="1"/>
</dbReference>
<dbReference type="PROSITE" id="PS50886">
    <property type="entry name" value="TRBD"/>
    <property type="match status" value="1"/>
</dbReference>
<comment type="cofactor">
    <cofactor evidence="15">
        <name>Mg(2+)</name>
        <dbReference type="ChEBI" id="CHEBI:18420"/>
    </cofactor>
    <text evidence="15">Binds 2 magnesium ions per tetramer.</text>
</comment>
<dbReference type="GO" id="GO:0016874">
    <property type="term" value="F:ligase activity"/>
    <property type="evidence" value="ECO:0007669"/>
    <property type="project" value="UniProtKB-KW"/>
</dbReference>
<evidence type="ECO:0000256" key="4">
    <source>
        <dbReference type="ARBA" id="ARBA00022490"/>
    </source>
</evidence>
<keyword evidence="12 15" id="KW-0648">Protein biosynthesis</keyword>
<keyword evidence="5 16" id="KW-0820">tRNA-binding</keyword>
<dbReference type="InterPro" id="IPR005121">
    <property type="entry name" value="Fdx_antiC-bd"/>
</dbReference>
<dbReference type="SUPFAM" id="SSF50249">
    <property type="entry name" value="Nucleic acid-binding proteins"/>
    <property type="match status" value="1"/>
</dbReference>
<gene>
    <name evidence="15 20" type="primary">pheT</name>
    <name evidence="20" type="ORF">GCM10022378_13220</name>
</gene>
<feature type="binding site" evidence="15">
    <location>
        <position position="460"/>
    </location>
    <ligand>
        <name>Mg(2+)</name>
        <dbReference type="ChEBI" id="CHEBI:18420"/>
        <note>shared with alpha subunit</note>
    </ligand>
</feature>
<keyword evidence="7 15" id="KW-0479">Metal-binding</keyword>
<feature type="binding site" evidence="15">
    <location>
        <position position="469"/>
    </location>
    <ligand>
        <name>Mg(2+)</name>
        <dbReference type="ChEBI" id="CHEBI:18420"/>
        <note>shared with alpha subunit</note>
    </ligand>
</feature>
<evidence type="ECO:0000256" key="9">
    <source>
        <dbReference type="ARBA" id="ARBA00022840"/>
    </source>
</evidence>
<dbReference type="Gene3D" id="3.50.40.10">
    <property type="entry name" value="Phenylalanyl-trna Synthetase, Chain B, domain 3"/>
    <property type="match status" value="1"/>
</dbReference>
<dbReference type="InterPro" id="IPR020825">
    <property type="entry name" value="Phe-tRNA_synthase-like_B3/B4"/>
</dbReference>
<dbReference type="InterPro" id="IPR012340">
    <property type="entry name" value="NA-bd_OB-fold"/>
</dbReference>
<dbReference type="Gene3D" id="3.30.56.10">
    <property type="match status" value="2"/>
</dbReference>
<feature type="domain" description="FDX-ACB" evidence="18">
    <location>
        <begin position="710"/>
        <end position="802"/>
    </location>
</feature>
<evidence type="ECO:0000313" key="20">
    <source>
        <dbReference type="EMBL" id="GAA3724535.1"/>
    </source>
</evidence>
<dbReference type="PANTHER" id="PTHR10947:SF0">
    <property type="entry name" value="PHENYLALANINE--TRNA LIGASE BETA SUBUNIT"/>
    <property type="match status" value="1"/>
</dbReference>
<dbReference type="SUPFAM" id="SSF54991">
    <property type="entry name" value="Anticodon-binding domain of PheRS"/>
    <property type="match status" value="1"/>
</dbReference>
<evidence type="ECO:0000256" key="6">
    <source>
        <dbReference type="ARBA" id="ARBA00022598"/>
    </source>
</evidence>
<sequence>MKVSKEWLQEFIQLDVPAEELAEKITRGGIEVDELKDYTAEIKNLVVGHVQSVEQHPEADRLKICQVDTGDGTNQIICGAPNVVPDSYVIVCKVGGRLPGGVKIKRAKLRGEVSEGMICSLEELGINEDQVPSEYRDGIFIFKEEKTAGEDALRALCLDDQVMEFDLTPNRKDALSMIGVAYEARALFGGEVSLPEYGIDDAHLGDDAELSVDNEDDLAVPYYAARVVEDVKVYPSPVWMQIRLIKAGFRPINNIVDISNYVLLEFGQPLHMFDRQQIGSDKIVTRYAKENEKMTTLDGKEQTLKQSDIVVTNGNEPIALAGVMGGAFSEVTENTTDVVIESAVFDAFSVRKTSNRLNLRSEASSRFEKSVSHEFVLKALDRAAYLLQKYAGGKATSKVISAGELDVEDSTIEITEDYINNRLGMDLTVKEITDVLGKLGLVASEKEGILTVSIPSRRDDLKIKADITEEIARIYGYDALPSSLPEYSKITPGQLTDVQKKVRVIRHQLESLGLSQAVNYALTSRSQAGQFTEIDETLDLLMPMSEDHAVLRTSLVPHLIDSAVYNSNRQQKDVQLYEMGRIFIPRGEAELPLEKEMLAGIVTGDMHRTDWLGTKVPADFYAAKGIVETVFEKLGMSAHITYRPSSRLSEMHPGRTADIILENDTVIGFVGEVHPAYANENDLDSAAVFEISMGELLEKAQGEIIYQQLSKYPSITRDIALVVSSETHAGDLVETVQKTAGKYLHDVFVFDVYEGEHLEVGSKSIALRLVYLNKEETLTDAEVEDSYNPVVKALEAQGAHIR</sequence>
<dbReference type="PROSITE" id="PS51447">
    <property type="entry name" value="FDX_ACB"/>
    <property type="match status" value="1"/>
</dbReference>
<dbReference type="InterPro" id="IPR045060">
    <property type="entry name" value="Phe-tRNA-ligase_IIc_bsu"/>
</dbReference>
<evidence type="ECO:0000256" key="3">
    <source>
        <dbReference type="ARBA" id="ARBA00011209"/>
    </source>
</evidence>
<keyword evidence="4 15" id="KW-0963">Cytoplasm</keyword>
<dbReference type="CDD" id="cd02796">
    <property type="entry name" value="tRNA_bind_bactPheRS"/>
    <property type="match status" value="1"/>
</dbReference>
<dbReference type="RefSeq" id="WP_344702719.1">
    <property type="nucleotide sequence ID" value="NZ_BAABCK010000022.1"/>
</dbReference>
<keyword evidence="9 15" id="KW-0067">ATP-binding</keyword>
<organism evidence="20 21">
    <name type="scientific">Salinicoccus jeotgali</name>
    <dbReference type="NCBI Taxonomy" id="381634"/>
    <lineage>
        <taxon>Bacteria</taxon>
        <taxon>Bacillati</taxon>
        <taxon>Bacillota</taxon>
        <taxon>Bacilli</taxon>
        <taxon>Bacillales</taxon>
        <taxon>Staphylococcaceae</taxon>
        <taxon>Salinicoccus</taxon>
    </lineage>
</organism>
<feature type="binding site" evidence="15">
    <location>
        <position position="470"/>
    </location>
    <ligand>
        <name>Mg(2+)</name>
        <dbReference type="ChEBI" id="CHEBI:18420"/>
        <note>shared with alpha subunit</note>
    </ligand>
</feature>
<keyword evidence="13 15" id="KW-0030">Aminoacyl-tRNA synthetase</keyword>
<comment type="catalytic activity">
    <reaction evidence="14 15">
        <text>tRNA(Phe) + L-phenylalanine + ATP = L-phenylalanyl-tRNA(Phe) + AMP + diphosphate + H(+)</text>
        <dbReference type="Rhea" id="RHEA:19413"/>
        <dbReference type="Rhea" id="RHEA-COMP:9668"/>
        <dbReference type="Rhea" id="RHEA-COMP:9699"/>
        <dbReference type="ChEBI" id="CHEBI:15378"/>
        <dbReference type="ChEBI" id="CHEBI:30616"/>
        <dbReference type="ChEBI" id="CHEBI:33019"/>
        <dbReference type="ChEBI" id="CHEBI:58095"/>
        <dbReference type="ChEBI" id="CHEBI:78442"/>
        <dbReference type="ChEBI" id="CHEBI:78531"/>
        <dbReference type="ChEBI" id="CHEBI:456215"/>
        <dbReference type="EC" id="6.1.1.20"/>
    </reaction>
</comment>
<evidence type="ECO:0000256" key="12">
    <source>
        <dbReference type="ARBA" id="ARBA00022917"/>
    </source>
</evidence>
<dbReference type="HAMAP" id="MF_00283">
    <property type="entry name" value="Phe_tRNA_synth_beta1"/>
    <property type="match status" value="1"/>
</dbReference>
<feature type="binding site" evidence="15">
    <location>
        <position position="466"/>
    </location>
    <ligand>
        <name>Mg(2+)</name>
        <dbReference type="ChEBI" id="CHEBI:18420"/>
        <note>shared with alpha subunit</note>
    </ligand>
</feature>
<reference evidence="21" key="1">
    <citation type="journal article" date="2019" name="Int. J. Syst. Evol. Microbiol.">
        <title>The Global Catalogue of Microorganisms (GCM) 10K type strain sequencing project: providing services to taxonomists for standard genome sequencing and annotation.</title>
        <authorList>
            <consortium name="The Broad Institute Genomics Platform"/>
            <consortium name="The Broad Institute Genome Sequencing Center for Infectious Disease"/>
            <person name="Wu L."/>
            <person name="Ma J."/>
        </authorList>
    </citation>
    <scope>NUCLEOTIDE SEQUENCE [LARGE SCALE GENOMIC DNA]</scope>
    <source>
        <strain evidence="21">JCM 16981</strain>
    </source>
</reference>
<evidence type="ECO:0000256" key="14">
    <source>
        <dbReference type="ARBA" id="ARBA00049255"/>
    </source>
</evidence>
<keyword evidence="10 15" id="KW-0460">Magnesium</keyword>
<evidence type="ECO:0000256" key="8">
    <source>
        <dbReference type="ARBA" id="ARBA00022741"/>
    </source>
</evidence>
<dbReference type="InterPro" id="IPR002547">
    <property type="entry name" value="tRNA-bd_dom"/>
</dbReference>
<comment type="subunit">
    <text evidence="3 15">Tetramer of two alpha and two beta subunits.</text>
</comment>
<dbReference type="Pfam" id="PF03484">
    <property type="entry name" value="B5"/>
    <property type="match status" value="1"/>
</dbReference>
<evidence type="ECO:0000256" key="7">
    <source>
        <dbReference type="ARBA" id="ARBA00022723"/>
    </source>
</evidence>
<accession>A0ABP7EUB4</accession>
<dbReference type="Pfam" id="PF01588">
    <property type="entry name" value="tRNA_bind"/>
    <property type="match status" value="1"/>
</dbReference>
<dbReference type="Gene3D" id="3.30.930.10">
    <property type="entry name" value="Bira Bifunctional Protein, Domain 2"/>
    <property type="match status" value="1"/>
</dbReference>
<dbReference type="InterPro" id="IPR005147">
    <property type="entry name" value="tRNA_synthase_B5-dom"/>
</dbReference>
<dbReference type="NCBIfam" id="NF045760">
    <property type="entry name" value="YtpR"/>
    <property type="match status" value="1"/>
</dbReference>
<dbReference type="SUPFAM" id="SSF55681">
    <property type="entry name" value="Class II aaRS and biotin synthetases"/>
    <property type="match status" value="1"/>
</dbReference>
<evidence type="ECO:0000256" key="16">
    <source>
        <dbReference type="PROSITE-ProRule" id="PRU00209"/>
    </source>
</evidence>
<dbReference type="CDD" id="cd00769">
    <property type="entry name" value="PheRS_beta_core"/>
    <property type="match status" value="1"/>
</dbReference>
<dbReference type="InterPro" id="IPR045864">
    <property type="entry name" value="aa-tRNA-synth_II/BPL/LPL"/>
</dbReference>
<dbReference type="Pfam" id="PF03483">
    <property type="entry name" value="B3_4"/>
    <property type="match status" value="1"/>
</dbReference>
<keyword evidence="21" id="KW-1185">Reference proteome</keyword>
<dbReference type="InterPro" id="IPR005146">
    <property type="entry name" value="B3/B4_tRNA-bd"/>
</dbReference>
<comment type="caution">
    <text evidence="20">The sequence shown here is derived from an EMBL/GenBank/DDBJ whole genome shotgun (WGS) entry which is preliminary data.</text>
</comment>
<dbReference type="EMBL" id="BAABCK010000022">
    <property type="protein sequence ID" value="GAA3724535.1"/>
    <property type="molecule type" value="Genomic_DNA"/>
</dbReference>
<evidence type="ECO:0000259" key="18">
    <source>
        <dbReference type="PROSITE" id="PS51447"/>
    </source>
</evidence>
<dbReference type="SMART" id="SM00896">
    <property type="entry name" value="FDX-ACB"/>
    <property type="match status" value="1"/>
</dbReference>
<evidence type="ECO:0000256" key="15">
    <source>
        <dbReference type="HAMAP-Rule" id="MF_00283"/>
    </source>
</evidence>
<keyword evidence="6 15" id="KW-0436">Ligase</keyword>
<evidence type="ECO:0000259" key="17">
    <source>
        <dbReference type="PROSITE" id="PS50886"/>
    </source>
</evidence>
<feature type="domain" description="TRNA-binding" evidence="17">
    <location>
        <begin position="39"/>
        <end position="153"/>
    </location>
</feature>
<protein>
    <recommendedName>
        <fullName evidence="15">Phenylalanine--tRNA ligase beta subunit</fullName>
        <ecNumber evidence="15">6.1.1.20</ecNumber>
    </recommendedName>
    <alternativeName>
        <fullName evidence="15">Phenylalanyl-tRNA synthetase beta subunit</fullName>
        <shortName evidence="15">PheRS</shortName>
    </alternativeName>
</protein>
<dbReference type="InterPro" id="IPR033714">
    <property type="entry name" value="tRNA_bind_bactPheRS"/>
</dbReference>
<dbReference type="SUPFAM" id="SSF46955">
    <property type="entry name" value="Putative DNA-binding domain"/>
    <property type="match status" value="1"/>
</dbReference>
<dbReference type="PROSITE" id="PS51483">
    <property type="entry name" value="B5"/>
    <property type="match status" value="1"/>
</dbReference>
<keyword evidence="11 16" id="KW-0694">RNA-binding</keyword>
<dbReference type="InterPro" id="IPR041616">
    <property type="entry name" value="PheRS_beta_core"/>
</dbReference>
<dbReference type="Pfam" id="PF17759">
    <property type="entry name" value="tRNA_synthFbeta"/>
    <property type="match status" value="1"/>
</dbReference>
<dbReference type="Gene3D" id="2.40.50.140">
    <property type="entry name" value="Nucleic acid-binding proteins"/>
    <property type="match status" value="1"/>
</dbReference>
<evidence type="ECO:0000256" key="10">
    <source>
        <dbReference type="ARBA" id="ARBA00022842"/>
    </source>
</evidence>
<comment type="similarity">
    <text evidence="2 15">Belongs to the phenylalanyl-tRNA synthetase beta subunit family. Type 1 subfamily.</text>
</comment>
<dbReference type="EC" id="6.1.1.20" evidence="15"/>
<evidence type="ECO:0000256" key="11">
    <source>
        <dbReference type="ARBA" id="ARBA00022884"/>
    </source>
</evidence>
<evidence type="ECO:0000256" key="1">
    <source>
        <dbReference type="ARBA" id="ARBA00004496"/>
    </source>
</evidence>
<dbReference type="NCBIfam" id="TIGR00472">
    <property type="entry name" value="pheT_bact"/>
    <property type="match status" value="1"/>
</dbReference>
<dbReference type="InterPro" id="IPR004532">
    <property type="entry name" value="Phe-tRNA-ligase_IIc_bsu_bact"/>
</dbReference>
<dbReference type="InterPro" id="IPR009061">
    <property type="entry name" value="DNA-bd_dom_put_sf"/>
</dbReference>
<dbReference type="SMART" id="SM00874">
    <property type="entry name" value="B5"/>
    <property type="match status" value="1"/>
</dbReference>
<evidence type="ECO:0000259" key="19">
    <source>
        <dbReference type="PROSITE" id="PS51483"/>
    </source>
</evidence>
<proteinExistence type="inferred from homology"/>
<feature type="domain" description="B5" evidence="19">
    <location>
        <begin position="407"/>
        <end position="482"/>
    </location>
</feature>
<comment type="subcellular location">
    <subcellularLocation>
        <location evidence="1 15">Cytoplasm</location>
    </subcellularLocation>
</comment>
<keyword evidence="8 15" id="KW-0547">Nucleotide-binding</keyword>
<evidence type="ECO:0000256" key="5">
    <source>
        <dbReference type="ARBA" id="ARBA00022555"/>
    </source>
</evidence>
<dbReference type="Proteomes" id="UP001500920">
    <property type="component" value="Unassembled WGS sequence"/>
</dbReference>
<name>A0ABP7EUB4_9STAP</name>
<dbReference type="Pfam" id="PF03147">
    <property type="entry name" value="FDX-ACB"/>
    <property type="match status" value="1"/>
</dbReference>
<dbReference type="SMART" id="SM00873">
    <property type="entry name" value="B3_4"/>
    <property type="match status" value="1"/>
</dbReference>
<evidence type="ECO:0000256" key="13">
    <source>
        <dbReference type="ARBA" id="ARBA00023146"/>
    </source>
</evidence>
<dbReference type="InterPro" id="IPR036690">
    <property type="entry name" value="Fdx_antiC-bd_sf"/>
</dbReference>